<dbReference type="InterPro" id="IPR016169">
    <property type="entry name" value="FAD-bd_PCMH_sub2"/>
</dbReference>
<comment type="similarity">
    <text evidence="1">Belongs to the oxygen-dependent FAD-linked oxidoreductase family.</text>
</comment>
<dbReference type="PANTHER" id="PTHR42973:SF34">
    <property type="entry name" value="FAD BINDING DOMAIN PROTEIN (AFU_ORTHOLOGUE AFUA_3G02770)"/>
    <property type="match status" value="1"/>
</dbReference>
<dbReference type="SUPFAM" id="SSF56176">
    <property type="entry name" value="FAD-binding/transporter-associated domain-like"/>
    <property type="match status" value="1"/>
</dbReference>
<evidence type="ECO:0000256" key="2">
    <source>
        <dbReference type="ARBA" id="ARBA00022630"/>
    </source>
</evidence>
<keyword evidence="4" id="KW-0560">Oxidoreductase</keyword>
<dbReference type="AlphaFoldDB" id="A0A1L7WMZ6"/>
<dbReference type="InterPro" id="IPR006094">
    <property type="entry name" value="Oxid_FAD_bind_N"/>
</dbReference>
<evidence type="ECO:0000256" key="5">
    <source>
        <dbReference type="SAM" id="SignalP"/>
    </source>
</evidence>
<dbReference type="InterPro" id="IPR016166">
    <property type="entry name" value="FAD-bd_PCMH"/>
</dbReference>
<dbReference type="Gene3D" id="3.30.465.10">
    <property type="match status" value="1"/>
</dbReference>
<dbReference type="GO" id="GO:0071949">
    <property type="term" value="F:FAD binding"/>
    <property type="evidence" value="ECO:0007669"/>
    <property type="project" value="InterPro"/>
</dbReference>
<organism evidence="7 8">
    <name type="scientific">Phialocephala subalpina</name>
    <dbReference type="NCBI Taxonomy" id="576137"/>
    <lineage>
        <taxon>Eukaryota</taxon>
        <taxon>Fungi</taxon>
        <taxon>Dikarya</taxon>
        <taxon>Ascomycota</taxon>
        <taxon>Pezizomycotina</taxon>
        <taxon>Leotiomycetes</taxon>
        <taxon>Helotiales</taxon>
        <taxon>Mollisiaceae</taxon>
        <taxon>Phialocephala</taxon>
        <taxon>Phialocephala fortinii species complex</taxon>
    </lineage>
</organism>
<sequence length="532" mass="57397">MGNIHLLLLLLGVCCWQVGSQNETFSIDAVAARIDDFRHLIQNGSLSTGEIFTGSLLPSGCALACSFINFVLPGQVSYPNSTIYQYEESRYWSVQQASDAPTCRFSPTNSFGVSLAVLTVQVTQCQFAVKSGGHAAFSGASNIDGGLAIDLLNLNEVFVSADNASTSIGAGNRWVDVYSALQPKGLAVIGGRVADIGVGGLTLGGGMSFFSARYGWACDNVNTYEVVFADGSIREVTYETYPDLYFALRGGGNNFGIVTRFNSMTFAQGNLWAGSESYLYSNETSASLNNALYWLNINGPTDDYAQCILAYAYIQSLDMYAIASDLEYGKPIANPPILRNFTGTPGAIATTLRITNLTGLTVEFNNSNPGGNRQTYWTLTTKNSASLMSDIVSIFMEEMSSIKNVSGFLPAFIFQPMTTALISHFSKNGGNALGVTVADGPLVLLNIAISWSSAADDEIVMAAARNMVNRSNATAYAQGLGHPFLYQNYAALEQPVFARYGRENLAKLQAASKKYDPEGVWQRFQPGYFKVF</sequence>
<accession>A0A1L7WMZ6</accession>
<dbReference type="Pfam" id="PF01565">
    <property type="entry name" value="FAD_binding_4"/>
    <property type="match status" value="1"/>
</dbReference>
<dbReference type="GO" id="GO:0016491">
    <property type="term" value="F:oxidoreductase activity"/>
    <property type="evidence" value="ECO:0007669"/>
    <property type="project" value="UniProtKB-KW"/>
</dbReference>
<feature type="signal peptide" evidence="5">
    <location>
        <begin position="1"/>
        <end position="20"/>
    </location>
</feature>
<proteinExistence type="inferred from homology"/>
<protein>
    <submittedName>
        <fullName evidence="7">Related to 6-HYDROXY-D-NICOTINE OXIDASE</fullName>
    </submittedName>
</protein>
<feature type="chain" id="PRO_5009875163" evidence="5">
    <location>
        <begin position="21"/>
        <end position="532"/>
    </location>
</feature>
<dbReference type="InterPro" id="IPR050416">
    <property type="entry name" value="FAD-linked_Oxidoreductase"/>
</dbReference>
<dbReference type="InterPro" id="IPR036318">
    <property type="entry name" value="FAD-bd_PCMH-like_sf"/>
</dbReference>
<dbReference type="OrthoDB" id="2151789at2759"/>
<dbReference type="PROSITE" id="PS51387">
    <property type="entry name" value="FAD_PCMH"/>
    <property type="match status" value="1"/>
</dbReference>
<feature type="domain" description="FAD-binding PCMH-type" evidence="6">
    <location>
        <begin position="97"/>
        <end position="268"/>
    </location>
</feature>
<dbReference type="STRING" id="576137.A0A1L7WMZ6"/>
<dbReference type="EMBL" id="FJOG01000004">
    <property type="protein sequence ID" value="CZR54147.1"/>
    <property type="molecule type" value="Genomic_DNA"/>
</dbReference>
<evidence type="ECO:0000256" key="4">
    <source>
        <dbReference type="ARBA" id="ARBA00023002"/>
    </source>
</evidence>
<evidence type="ECO:0000259" key="6">
    <source>
        <dbReference type="PROSITE" id="PS51387"/>
    </source>
</evidence>
<gene>
    <name evidence="7" type="ORF">PAC_04030</name>
</gene>
<evidence type="ECO:0000313" key="8">
    <source>
        <dbReference type="Proteomes" id="UP000184330"/>
    </source>
</evidence>
<keyword evidence="3" id="KW-0274">FAD</keyword>
<dbReference type="PANTHER" id="PTHR42973">
    <property type="entry name" value="BINDING OXIDOREDUCTASE, PUTATIVE (AFU_ORTHOLOGUE AFUA_1G17690)-RELATED"/>
    <property type="match status" value="1"/>
</dbReference>
<keyword evidence="5" id="KW-0732">Signal</keyword>
<keyword evidence="2" id="KW-0285">Flavoprotein</keyword>
<dbReference type="Proteomes" id="UP000184330">
    <property type="component" value="Unassembled WGS sequence"/>
</dbReference>
<evidence type="ECO:0000256" key="3">
    <source>
        <dbReference type="ARBA" id="ARBA00022827"/>
    </source>
</evidence>
<evidence type="ECO:0000256" key="1">
    <source>
        <dbReference type="ARBA" id="ARBA00005466"/>
    </source>
</evidence>
<evidence type="ECO:0000313" key="7">
    <source>
        <dbReference type="EMBL" id="CZR54147.1"/>
    </source>
</evidence>
<name>A0A1L7WMZ6_9HELO</name>
<keyword evidence="8" id="KW-1185">Reference proteome</keyword>
<reference evidence="7 8" key="1">
    <citation type="submission" date="2016-03" db="EMBL/GenBank/DDBJ databases">
        <authorList>
            <person name="Ploux O."/>
        </authorList>
    </citation>
    <scope>NUCLEOTIDE SEQUENCE [LARGE SCALE GENOMIC DNA]</scope>
    <source>
        <strain evidence="7 8">UAMH 11012</strain>
    </source>
</reference>